<dbReference type="SMART" id="SM00248">
    <property type="entry name" value="ANK"/>
    <property type="match status" value="4"/>
</dbReference>
<dbReference type="AlphaFoldDB" id="A0A5N6QL91"/>
<dbReference type="Proteomes" id="UP000327013">
    <property type="component" value="Chromosome 2"/>
</dbReference>
<dbReference type="PANTHER" id="PTHR24128">
    <property type="entry name" value="HOMEOBOX PROTEIN WARIAI"/>
    <property type="match status" value="1"/>
</dbReference>
<evidence type="ECO:0000313" key="1">
    <source>
        <dbReference type="EMBL" id="KAE8007921.1"/>
    </source>
</evidence>
<dbReference type="Pfam" id="PF12796">
    <property type="entry name" value="Ank_2"/>
    <property type="match status" value="1"/>
</dbReference>
<dbReference type="PANTHER" id="PTHR24128:SF24">
    <property type="entry name" value="ANKYRIN REPEAT PROTEIN"/>
    <property type="match status" value="1"/>
</dbReference>
<name>A0A5N6QL91_9ROSI</name>
<keyword evidence="2" id="KW-1185">Reference proteome</keyword>
<organism evidence="1 2">
    <name type="scientific">Carpinus fangiana</name>
    <dbReference type="NCBI Taxonomy" id="176857"/>
    <lineage>
        <taxon>Eukaryota</taxon>
        <taxon>Viridiplantae</taxon>
        <taxon>Streptophyta</taxon>
        <taxon>Embryophyta</taxon>
        <taxon>Tracheophyta</taxon>
        <taxon>Spermatophyta</taxon>
        <taxon>Magnoliopsida</taxon>
        <taxon>eudicotyledons</taxon>
        <taxon>Gunneridae</taxon>
        <taxon>Pentapetalae</taxon>
        <taxon>rosids</taxon>
        <taxon>fabids</taxon>
        <taxon>Fagales</taxon>
        <taxon>Betulaceae</taxon>
        <taxon>Carpinus</taxon>
    </lineage>
</organism>
<dbReference type="Gene3D" id="1.25.40.20">
    <property type="entry name" value="Ankyrin repeat-containing domain"/>
    <property type="match status" value="1"/>
</dbReference>
<dbReference type="InterPro" id="IPR002110">
    <property type="entry name" value="Ankyrin_rpt"/>
</dbReference>
<gene>
    <name evidence="1" type="ORF">FH972_004478</name>
</gene>
<dbReference type="InterPro" id="IPR036770">
    <property type="entry name" value="Ankyrin_rpt-contain_sf"/>
</dbReference>
<protein>
    <submittedName>
        <fullName evidence="1">Uncharacterized protein</fullName>
    </submittedName>
</protein>
<reference evidence="1 2" key="1">
    <citation type="submission" date="2019-06" db="EMBL/GenBank/DDBJ databases">
        <title>A chromosomal-level reference genome of Carpinus fangiana (Coryloideae, Betulaceae).</title>
        <authorList>
            <person name="Yang X."/>
            <person name="Wang Z."/>
            <person name="Zhang L."/>
            <person name="Hao G."/>
            <person name="Liu J."/>
            <person name="Yang Y."/>
        </authorList>
    </citation>
    <scope>NUCLEOTIDE SEQUENCE [LARGE SCALE GENOMIC DNA]</scope>
    <source>
        <strain evidence="1">Cfa_2016G</strain>
        <tissue evidence="1">Leaf</tissue>
    </source>
</reference>
<sequence length="188" mass="21345">MPKWVSITLIDLKAFRSSPREFLFRSSALNCWSTLFLNCASLPEDAKVLDRINEILFIETHLHCAASAGHTQFAMEIVRLKPIFAKKLNQHGFTPIHVALQNNQDQVLLQLLDVDENFVRVQGRECVTPLHYVAEIRNLHLLAKFLKVCPETTEDVIVRKETVLHIALKNNMFDAVELVLGMASADLV</sequence>
<dbReference type="EMBL" id="CM017322">
    <property type="protein sequence ID" value="KAE8007921.1"/>
    <property type="molecule type" value="Genomic_DNA"/>
</dbReference>
<dbReference type="OrthoDB" id="674805at2759"/>
<accession>A0A5N6QL91</accession>
<evidence type="ECO:0000313" key="2">
    <source>
        <dbReference type="Proteomes" id="UP000327013"/>
    </source>
</evidence>
<dbReference type="SUPFAM" id="SSF48403">
    <property type="entry name" value="Ankyrin repeat"/>
    <property type="match status" value="1"/>
</dbReference>
<proteinExistence type="predicted"/>